<feature type="compositionally biased region" description="Basic and acidic residues" evidence="1">
    <location>
        <begin position="943"/>
        <end position="976"/>
    </location>
</feature>
<feature type="compositionally biased region" description="Low complexity" evidence="1">
    <location>
        <begin position="15"/>
        <end position="40"/>
    </location>
</feature>
<feature type="compositionally biased region" description="Polar residues" evidence="1">
    <location>
        <begin position="41"/>
        <end position="66"/>
    </location>
</feature>
<evidence type="ECO:0000256" key="1">
    <source>
        <dbReference type="SAM" id="MobiDB-lite"/>
    </source>
</evidence>
<keyword evidence="3" id="KW-1185">Reference proteome</keyword>
<sequence>MGWHFSFRRRRNKNKGSSSNGKSTPAQAAPVASPVTAPPQHQQQELLQRSRSNTKETSSTPLQVTKDNAPPQTCPLVVTASIRFPDSGVGSLYSREYRSSPDFDPTERICRGLLRRIEYGSEELITRKDSSALDPNGQHSSKPLRYEMHFKIVRHGDDVWAERTFKSYQKHPVFYHAATELAAATHRLIGLYLHEHDTGFKWTGDPLRDYLDEPEVSKPSFEGPLSLNSVPRARFLESTQSFEFVPGFTIEIAFRSRSQQRAQQDWKRTSRLSSKQGTPLNLGCAEDLLYRGSKAVNEEYEKIKQAFDARHKDCEMLEGAVGCHHFEQDALEIDLRIFNNLGPDFDHLRRSIRTRLALFCDEDGADCERFLRALQARLSESRDRADEQLSQMEDFDFRILKLSGHSWQAKNAARFTFDSSVSRSRRTIEATLDRVQTGVIDVLRGNNVAAHLGAYKRGHHILDKALIARSSADAPSTETDEDPEAQKVELISRLEARIQEDLEMICKDTCSLADIPDDKPLRDEVSKEMSEDVPDVVEVPVTELSAVESPAEPVAEMPTPPATPPTEPRSFPLVPLKYRPEIPVRTSSASSHFSGILGVPGTVQASREGEGLAAPESPVDPDFTWGPGQKPDGAPVLTRDFGADNSGLDADGQVLRRKSSIPDLKAGVEGSGQGENLVDAAQERRDVEPSAGPSVPAGTQEISETQPAESAAVDVARESSPSAIVSPSSDTDERQTDEHLAEETAQDAQVNSQSPALSELTAEVPQESNTETPTPELEPPTTEPVVAVEHETAAPEDLREVTQETAGTEQKSPLEADLSGNGNPDSANKIIIGQEEVPEGDGTAQTAVTEATTEAPVVEQAIPAVEELESAEPPVEPKELPLADGPGESTHNGELDNADGADTLHAEADVPAADPADISPLPLLESVNGPSPSAEPVTVEQAGTKDDADSEESKDVDSSLSKQEIEDKKPATKSAEESGEVECPQAKIDNEVALLAMPEEAESPPQPDLPVSNEAASAFDDSSDDRDRPQTPPDIRETDTTEDPTTPLSKEADNESLAPSTPGLSCGDDMSPEASFLATPVLHRSAIIQGMPALVDQRLFDDGHAEKHEPESAAKSITDVQTPELDKGLLDQFPSPGPFSATEQVHFVSGVQEPEFPPAAPSASAEKRSVKLWRPEDVCEPVFEDDFSRTKSDYAFDHDADLFSPSDDEESTAQNEVLPGRGDSAASDAKDEVHVRDGRHSATPEPPARRMSDAEAACHTDGAEGVESHECDVKMSDSSADDKITPILVHENADLSQLDVVDEAPPISEPAEPDTSEDPVDAAADEELSQLPIPEIAEEVIELEVKQQQSPANLPADVPAATSPTPSDPELPESTVADPSGPDNNNNNTTTSTDPTDVPISFPVQDQAPPTPAELVTRTLTAKSSASSGWEDCSSAYTAPTHPRDSVDSVDPLDDADADADEAEDSLPPLHATTGYVGLHEGRLVEFGLRGALTGSRRFDAALRPSTAPSLTAAAREEEEGAASSTAGSSRTLRLRRRARSVAAVAGVKHGKRGNGNGSGNNARRAGTTAADKANGERDGRARRSASLPPAATTADDETREVQAEEAVLPRVMRMFSGFRGRR</sequence>
<feature type="compositionally biased region" description="Low complexity" evidence="1">
    <location>
        <begin position="909"/>
        <end position="920"/>
    </location>
</feature>
<accession>A0A507B9Z7</accession>
<feature type="region of interest" description="Disordered" evidence="1">
    <location>
        <begin position="547"/>
        <end position="571"/>
    </location>
</feature>
<dbReference type="OrthoDB" id="5144858at2759"/>
<feature type="compositionally biased region" description="Polar residues" evidence="1">
    <location>
        <begin position="1418"/>
        <end position="1428"/>
    </location>
</feature>
<gene>
    <name evidence="2" type="ORF">E0L32_000603</name>
</gene>
<feature type="compositionally biased region" description="Acidic residues" evidence="1">
    <location>
        <begin position="1451"/>
        <end position="1465"/>
    </location>
</feature>
<organism evidence="2 3">
    <name type="scientific">Thyridium curvatum</name>
    <dbReference type="NCBI Taxonomy" id="1093900"/>
    <lineage>
        <taxon>Eukaryota</taxon>
        <taxon>Fungi</taxon>
        <taxon>Dikarya</taxon>
        <taxon>Ascomycota</taxon>
        <taxon>Pezizomycotina</taxon>
        <taxon>Sordariomycetes</taxon>
        <taxon>Sordariomycetidae</taxon>
        <taxon>Thyridiales</taxon>
        <taxon>Thyridiaceae</taxon>
        <taxon>Thyridium</taxon>
    </lineage>
</organism>
<comment type="caution">
    <text evidence="2">The sequence shown here is derived from an EMBL/GenBank/DDBJ whole genome shotgun (WGS) entry which is preliminary data.</text>
</comment>
<feature type="compositionally biased region" description="Basic and acidic residues" evidence="1">
    <location>
        <begin position="731"/>
        <end position="742"/>
    </location>
</feature>
<feature type="compositionally biased region" description="Acidic residues" evidence="1">
    <location>
        <begin position="1311"/>
        <end position="1328"/>
    </location>
</feature>
<protein>
    <recommendedName>
        <fullName evidence="4">Pt repeat family protein</fullName>
    </recommendedName>
</protein>
<feature type="region of interest" description="Disordered" evidence="1">
    <location>
        <begin position="864"/>
        <end position="1073"/>
    </location>
</feature>
<evidence type="ECO:0000313" key="2">
    <source>
        <dbReference type="EMBL" id="TPX14209.1"/>
    </source>
</evidence>
<feature type="region of interest" description="Disordered" evidence="1">
    <location>
        <begin position="604"/>
        <end position="828"/>
    </location>
</feature>
<dbReference type="GeneID" id="41968050"/>
<feature type="compositionally biased region" description="Low complexity" evidence="1">
    <location>
        <begin position="719"/>
        <end position="729"/>
    </location>
</feature>
<dbReference type="Proteomes" id="UP000319257">
    <property type="component" value="Unassembled WGS sequence"/>
</dbReference>
<feature type="region of interest" description="Disordered" evidence="1">
    <location>
        <begin position="1198"/>
        <end position="1474"/>
    </location>
</feature>
<name>A0A507B9Z7_9PEZI</name>
<dbReference type="InParanoid" id="A0A507B9Z7"/>
<dbReference type="EMBL" id="SKBQ01000002">
    <property type="protein sequence ID" value="TPX14209.1"/>
    <property type="molecule type" value="Genomic_DNA"/>
</dbReference>
<dbReference type="RefSeq" id="XP_030995920.1">
    <property type="nucleotide sequence ID" value="XM_031140624.1"/>
</dbReference>
<feature type="compositionally biased region" description="Basic and acidic residues" evidence="1">
    <location>
        <begin position="1228"/>
        <end position="1284"/>
    </location>
</feature>
<feature type="compositionally biased region" description="Low complexity" evidence="1">
    <location>
        <begin position="1378"/>
        <end position="1397"/>
    </location>
</feature>
<feature type="compositionally biased region" description="Low complexity" evidence="1">
    <location>
        <begin position="1522"/>
        <end position="1532"/>
    </location>
</feature>
<evidence type="ECO:0000313" key="3">
    <source>
        <dbReference type="Proteomes" id="UP000319257"/>
    </source>
</evidence>
<feature type="region of interest" description="Disordered" evidence="1">
    <location>
        <begin position="1510"/>
        <end position="1604"/>
    </location>
</feature>
<evidence type="ECO:0008006" key="4">
    <source>
        <dbReference type="Google" id="ProtNLM"/>
    </source>
</evidence>
<feature type="compositionally biased region" description="Basic and acidic residues" evidence="1">
    <location>
        <begin position="1025"/>
        <end position="1039"/>
    </location>
</feature>
<reference evidence="2 3" key="1">
    <citation type="submission" date="2019-06" db="EMBL/GenBank/DDBJ databases">
        <title>Draft genome sequence of the filamentous fungus Phialemoniopsis curvata isolated from diesel fuel.</title>
        <authorList>
            <person name="Varaljay V.A."/>
            <person name="Lyon W.J."/>
            <person name="Crouch A.L."/>
            <person name="Drake C.E."/>
            <person name="Hollomon J.M."/>
            <person name="Nadeau L.J."/>
            <person name="Nunn H.S."/>
            <person name="Stevenson B.S."/>
            <person name="Bojanowski C.L."/>
            <person name="Crookes-Goodson W.J."/>
        </authorList>
    </citation>
    <scope>NUCLEOTIDE SEQUENCE [LARGE SCALE GENOMIC DNA]</scope>
    <source>
        <strain evidence="2 3">D216</strain>
    </source>
</reference>
<feature type="compositionally biased region" description="Polar residues" evidence="1">
    <location>
        <begin position="746"/>
        <end position="756"/>
    </location>
</feature>
<feature type="region of interest" description="Disordered" evidence="1">
    <location>
        <begin position="1"/>
        <end position="72"/>
    </location>
</feature>
<proteinExistence type="predicted"/>
<dbReference type="STRING" id="1093900.A0A507B9Z7"/>
<feature type="compositionally biased region" description="Basic and acidic residues" evidence="1">
    <location>
        <begin position="788"/>
        <end position="802"/>
    </location>
</feature>
<feature type="compositionally biased region" description="Basic residues" evidence="1">
    <location>
        <begin position="1"/>
        <end position="14"/>
    </location>
</feature>
<feature type="compositionally biased region" description="Pro residues" evidence="1">
    <location>
        <begin position="558"/>
        <end position="567"/>
    </location>
</feature>